<reference evidence="2 3" key="1">
    <citation type="journal article" date="2018" name="Sci. Rep.">
        <title>Comparative analysis of the Pocillopora damicornis genome highlights role of immune system in coral evolution.</title>
        <authorList>
            <person name="Cunning R."/>
            <person name="Bay R.A."/>
            <person name="Gillette P."/>
            <person name="Baker A.C."/>
            <person name="Traylor-Knowles N."/>
        </authorList>
    </citation>
    <scope>NUCLEOTIDE SEQUENCE [LARGE SCALE GENOMIC DNA]</scope>
    <source>
        <strain evidence="2">RSMAS</strain>
        <tissue evidence="2">Whole animal</tissue>
    </source>
</reference>
<evidence type="ECO:0000313" key="2">
    <source>
        <dbReference type="EMBL" id="RMX47961.1"/>
    </source>
</evidence>
<feature type="region of interest" description="Disordered" evidence="1">
    <location>
        <begin position="1"/>
        <end position="83"/>
    </location>
</feature>
<feature type="compositionally biased region" description="Basic and acidic residues" evidence="1">
    <location>
        <begin position="1"/>
        <end position="14"/>
    </location>
</feature>
<name>A0A3M6U2X1_POCDA</name>
<organism evidence="2 3">
    <name type="scientific">Pocillopora damicornis</name>
    <name type="common">Cauliflower coral</name>
    <name type="synonym">Millepora damicornis</name>
    <dbReference type="NCBI Taxonomy" id="46731"/>
    <lineage>
        <taxon>Eukaryota</taxon>
        <taxon>Metazoa</taxon>
        <taxon>Cnidaria</taxon>
        <taxon>Anthozoa</taxon>
        <taxon>Hexacorallia</taxon>
        <taxon>Scleractinia</taxon>
        <taxon>Astrocoeniina</taxon>
        <taxon>Pocilloporidae</taxon>
        <taxon>Pocillopora</taxon>
    </lineage>
</organism>
<dbReference type="Proteomes" id="UP000275408">
    <property type="component" value="Unassembled WGS sequence"/>
</dbReference>
<protein>
    <submittedName>
        <fullName evidence="2">Uncharacterized protein</fullName>
    </submittedName>
</protein>
<feature type="compositionally biased region" description="Polar residues" evidence="1">
    <location>
        <begin position="160"/>
        <end position="176"/>
    </location>
</feature>
<accession>A0A3M6U2X1</accession>
<feature type="compositionally biased region" description="Basic and acidic residues" evidence="1">
    <location>
        <begin position="25"/>
        <end position="45"/>
    </location>
</feature>
<dbReference type="EMBL" id="RCHS01002320">
    <property type="protein sequence ID" value="RMX47961.1"/>
    <property type="molecule type" value="Genomic_DNA"/>
</dbReference>
<dbReference type="AlphaFoldDB" id="A0A3M6U2X1"/>
<sequence length="176" mass="20437">MLFLERRPQGEVRQHKDKKQSWYSHPKEENAVVPEKEIKDIEQKNNKTANDIHNSEEKNSRNVAGPTIHIKRTPLPKNPDPTLQRSWTKYLSVHYSEKKKSNVSLREGHEIVHINNQTKHDETSARVPNVTNNQTEHVQHSARDTNVTNNPTEHRENGARDTNVTKNHTEQIQNSP</sequence>
<feature type="region of interest" description="Disordered" evidence="1">
    <location>
        <begin position="133"/>
        <end position="176"/>
    </location>
</feature>
<gene>
    <name evidence="2" type="ORF">pdam_00005361</name>
</gene>
<keyword evidence="3" id="KW-1185">Reference proteome</keyword>
<evidence type="ECO:0000256" key="1">
    <source>
        <dbReference type="SAM" id="MobiDB-lite"/>
    </source>
</evidence>
<evidence type="ECO:0000313" key="3">
    <source>
        <dbReference type="Proteomes" id="UP000275408"/>
    </source>
</evidence>
<comment type="caution">
    <text evidence="2">The sequence shown here is derived from an EMBL/GenBank/DDBJ whole genome shotgun (WGS) entry which is preliminary data.</text>
</comment>
<proteinExistence type="predicted"/>